<comment type="caution">
    <text evidence="2">The sequence shown here is derived from an EMBL/GenBank/DDBJ whole genome shotgun (WGS) entry which is preliminary data.</text>
</comment>
<dbReference type="SUPFAM" id="SSF52777">
    <property type="entry name" value="CoA-dependent acyltransferases"/>
    <property type="match status" value="1"/>
</dbReference>
<protein>
    <recommendedName>
        <fullName evidence="1">Condensation domain-containing protein</fullName>
    </recommendedName>
</protein>
<dbReference type="Proteomes" id="UP001600888">
    <property type="component" value="Unassembled WGS sequence"/>
</dbReference>
<dbReference type="EMBL" id="JBAWTH010000079">
    <property type="protein sequence ID" value="KAL2279154.1"/>
    <property type="molecule type" value="Genomic_DNA"/>
</dbReference>
<dbReference type="InterPro" id="IPR023213">
    <property type="entry name" value="CAT-like_dom_sf"/>
</dbReference>
<feature type="domain" description="Condensation" evidence="1">
    <location>
        <begin position="97"/>
        <end position="237"/>
    </location>
</feature>
<organism evidence="2 3">
    <name type="scientific">Diaporthe vaccinii</name>
    <dbReference type="NCBI Taxonomy" id="105482"/>
    <lineage>
        <taxon>Eukaryota</taxon>
        <taxon>Fungi</taxon>
        <taxon>Dikarya</taxon>
        <taxon>Ascomycota</taxon>
        <taxon>Pezizomycotina</taxon>
        <taxon>Sordariomycetes</taxon>
        <taxon>Sordariomycetidae</taxon>
        <taxon>Diaporthales</taxon>
        <taxon>Diaporthaceae</taxon>
        <taxon>Diaporthe</taxon>
        <taxon>Diaporthe eres species complex</taxon>
    </lineage>
</organism>
<reference evidence="2 3" key="1">
    <citation type="submission" date="2024-03" db="EMBL/GenBank/DDBJ databases">
        <title>A high-quality draft genome sequence of Diaporthe vaccinii, a causative agent of upright dieback and viscid rot disease in cranberry plants.</title>
        <authorList>
            <person name="Sarrasin M."/>
            <person name="Lang B.F."/>
            <person name="Burger G."/>
        </authorList>
    </citation>
    <scope>NUCLEOTIDE SEQUENCE [LARGE SCALE GENOMIC DNA]</scope>
    <source>
        <strain evidence="2 3">IS7</strain>
    </source>
</reference>
<evidence type="ECO:0000259" key="1">
    <source>
        <dbReference type="Pfam" id="PF00668"/>
    </source>
</evidence>
<proteinExistence type="predicted"/>
<dbReference type="Gene3D" id="3.30.559.10">
    <property type="entry name" value="Chloramphenicol acetyltransferase-like domain"/>
    <property type="match status" value="1"/>
</dbReference>
<evidence type="ECO:0000313" key="2">
    <source>
        <dbReference type="EMBL" id="KAL2279154.1"/>
    </source>
</evidence>
<evidence type="ECO:0000313" key="3">
    <source>
        <dbReference type="Proteomes" id="UP001600888"/>
    </source>
</evidence>
<dbReference type="Gene3D" id="3.30.559.30">
    <property type="entry name" value="Nonribosomal peptide synthetase, condensation domain"/>
    <property type="match status" value="1"/>
</dbReference>
<name>A0ABR4E9N6_9PEZI</name>
<accession>A0ABR4E9N6</accession>
<dbReference type="InterPro" id="IPR001242">
    <property type="entry name" value="Condensation_dom"/>
</dbReference>
<keyword evidence="3" id="KW-1185">Reference proteome</keyword>
<sequence length="274" mass="29540">MQVLLYGIMQKEIKKGHNTTEHLFVKAGQPYGGAQLQPHPSYADFATRQRQQLVSGEFNKDLDYWAQLSSTPPARLPLINVPGAKAGITKTPMHYYLASLDVVLARLTGGSADLAIGVADAMRPTLVDQATMGFFSSLLPLRISYAPGMIFNEAPAAANQQMRLALLHSSVPYGAILERLGLGDPPASPSSHALLFEAVFDYKQGQDESGKIGDAGIVGSQTPRAGSPYDITLEISDDPTKDPLIAVKLNSERLCARGCRGGPRCVPLDLEYLF</sequence>
<gene>
    <name evidence="2" type="ORF">FJTKL_13719</name>
</gene>
<dbReference type="Pfam" id="PF00668">
    <property type="entry name" value="Condensation"/>
    <property type="match status" value="1"/>
</dbReference>